<feature type="transmembrane region" description="Helical" evidence="6">
    <location>
        <begin position="109"/>
        <end position="125"/>
    </location>
</feature>
<comment type="subcellular location">
    <subcellularLocation>
        <location evidence="1">Membrane</location>
        <topology evidence="1">Multi-pass membrane protein</topology>
    </subcellularLocation>
</comment>
<evidence type="ECO:0000256" key="1">
    <source>
        <dbReference type="ARBA" id="ARBA00004141"/>
    </source>
</evidence>
<evidence type="ECO:0000313" key="9">
    <source>
        <dbReference type="Proteomes" id="UP000576209"/>
    </source>
</evidence>
<proteinExistence type="inferred from homology"/>
<dbReference type="GO" id="GO:0000271">
    <property type="term" value="P:polysaccharide biosynthetic process"/>
    <property type="evidence" value="ECO:0007669"/>
    <property type="project" value="InterPro"/>
</dbReference>
<evidence type="ECO:0000256" key="2">
    <source>
        <dbReference type="ARBA" id="ARBA00009399"/>
    </source>
</evidence>
<dbReference type="Pfam" id="PF04138">
    <property type="entry name" value="GtrA_DPMS_TM"/>
    <property type="match status" value="1"/>
</dbReference>
<evidence type="ECO:0000256" key="4">
    <source>
        <dbReference type="ARBA" id="ARBA00022989"/>
    </source>
</evidence>
<dbReference type="Proteomes" id="UP000576209">
    <property type="component" value="Unassembled WGS sequence"/>
</dbReference>
<feature type="transmembrane region" description="Helical" evidence="6">
    <location>
        <begin position="16"/>
        <end position="36"/>
    </location>
</feature>
<feature type="transmembrane region" description="Helical" evidence="6">
    <location>
        <begin position="48"/>
        <end position="65"/>
    </location>
</feature>
<evidence type="ECO:0000256" key="3">
    <source>
        <dbReference type="ARBA" id="ARBA00022692"/>
    </source>
</evidence>
<keyword evidence="3 6" id="KW-0812">Transmembrane</keyword>
<dbReference type="AlphaFoldDB" id="A0A840EAB9"/>
<keyword evidence="5 6" id="KW-0472">Membrane</keyword>
<feature type="domain" description="GtrA/DPMS transmembrane" evidence="7">
    <location>
        <begin position="18"/>
        <end position="130"/>
    </location>
</feature>
<gene>
    <name evidence="8" type="ORF">GGR28_001376</name>
</gene>
<sequence>MKRTVRKVWRSGWKKLPFALTGLVATGINYGLYLLLVDRYLPPLPATTLAYSSSVVLNFFLQRYFVFELRRSLRSAFALSMLVSLGGLLLDASIVYGLHRFPLLGTREWLIKGVATGVVFFYNYYGKRRVFEGR</sequence>
<evidence type="ECO:0000256" key="5">
    <source>
        <dbReference type="ARBA" id="ARBA00023136"/>
    </source>
</evidence>
<dbReference type="GO" id="GO:0005886">
    <property type="term" value="C:plasma membrane"/>
    <property type="evidence" value="ECO:0007669"/>
    <property type="project" value="TreeGrafter"/>
</dbReference>
<protein>
    <submittedName>
        <fullName evidence="8">Putative flippase GtrA</fullName>
    </submittedName>
</protein>
<reference evidence="8 9" key="1">
    <citation type="submission" date="2020-08" db="EMBL/GenBank/DDBJ databases">
        <title>Genomic Encyclopedia of Type Strains, Phase IV (KMG-IV): sequencing the most valuable type-strain genomes for metagenomic binning, comparative biology and taxonomic classification.</title>
        <authorList>
            <person name="Goeker M."/>
        </authorList>
    </citation>
    <scope>NUCLEOTIDE SEQUENCE [LARGE SCALE GENOMIC DNA]</scope>
    <source>
        <strain evidence="8 9">DSM 105137</strain>
    </source>
</reference>
<dbReference type="InterPro" id="IPR007267">
    <property type="entry name" value="GtrA_DPMS_TM"/>
</dbReference>
<evidence type="ECO:0000259" key="7">
    <source>
        <dbReference type="Pfam" id="PF04138"/>
    </source>
</evidence>
<dbReference type="RefSeq" id="WP_183495004.1">
    <property type="nucleotide sequence ID" value="NZ_JACIFF010000003.1"/>
</dbReference>
<dbReference type="InterPro" id="IPR051401">
    <property type="entry name" value="GtrA_CellWall_Glycosyl"/>
</dbReference>
<evidence type="ECO:0000313" key="8">
    <source>
        <dbReference type="EMBL" id="MBB4078759.1"/>
    </source>
</evidence>
<comment type="similarity">
    <text evidence="2">Belongs to the GtrA family.</text>
</comment>
<comment type="caution">
    <text evidence="8">The sequence shown here is derived from an EMBL/GenBank/DDBJ whole genome shotgun (WGS) entry which is preliminary data.</text>
</comment>
<name>A0A840EAB9_9BACT</name>
<keyword evidence="9" id="KW-1185">Reference proteome</keyword>
<feature type="transmembrane region" description="Helical" evidence="6">
    <location>
        <begin position="77"/>
        <end position="97"/>
    </location>
</feature>
<evidence type="ECO:0000256" key="6">
    <source>
        <dbReference type="SAM" id="Phobius"/>
    </source>
</evidence>
<accession>A0A840EAB9</accession>
<dbReference type="PANTHER" id="PTHR38459:SF1">
    <property type="entry name" value="PROPHAGE BACTOPRENOL-LINKED GLUCOSE TRANSLOCASE HOMOLOG"/>
    <property type="match status" value="1"/>
</dbReference>
<dbReference type="EMBL" id="JACIFF010000003">
    <property type="protein sequence ID" value="MBB4078759.1"/>
    <property type="molecule type" value="Genomic_DNA"/>
</dbReference>
<keyword evidence="4 6" id="KW-1133">Transmembrane helix</keyword>
<organism evidence="8 9">
    <name type="scientific">Neolewinella aquimaris</name>
    <dbReference type="NCBI Taxonomy" id="1835722"/>
    <lineage>
        <taxon>Bacteria</taxon>
        <taxon>Pseudomonadati</taxon>
        <taxon>Bacteroidota</taxon>
        <taxon>Saprospiria</taxon>
        <taxon>Saprospirales</taxon>
        <taxon>Lewinellaceae</taxon>
        <taxon>Neolewinella</taxon>
    </lineage>
</organism>
<dbReference type="PANTHER" id="PTHR38459">
    <property type="entry name" value="PROPHAGE BACTOPRENOL-LINKED GLUCOSE TRANSLOCASE HOMOLOG"/>
    <property type="match status" value="1"/>
</dbReference>